<keyword evidence="9" id="KW-0732">Signal</keyword>
<evidence type="ECO:0000256" key="4">
    <source>
        <dbReference type="ARBA" id="ARBA00013115"/>
    </source>
</evidence>
<evidence type="ECO:0000256" key="1">
    <source>
        <dbReference type="ARBA" id="ARBA00001092"/>
    </source>
</evidence>
<dbReference type="RefSeq" id="WP_235821424.1">
    <property type="nucleotide sequence ID" value="NZ_JBNKIJ010000005.1"/>
</dbReference>
<feature type="signal peptide" evidence="9">
    <location>
        <begin position="1"/>
        <end position="28"/>
    </location>
</feature>
<dbReference type="EMBL" id="BMHB01000001">
    <property type="protein sequence ID" value="GGI15565.1"/>
    <property type="molecule type" value="Genomic_DNA"/>
</dbReference>
<evidence type="ECO:0000313" key="10">
    <source>
        <dbReference type="EMBL" id="GGI15565.1"/>
    </source>
</evidence>
<keyword evidence="8" id="KW-0720">Serine protease</keyword>
<comment type="caution">
    <text evidence="10">The sequence shown here is derived from an EMBL/GenBank/DDBJ whole genome shotgun (WGS) entry which is preliminary data.</text>
</comment>
<dbReference type="InterPro" id="IPR011811">
    <property type="entry name" value="Peptidase_S51_cyanophycinase"/>
</dbReference>
<dbReference type="NCBIfam" id="TIGR02069">
    <property type="entry name" value="cyanophycinase"/>
    <property type="match status" value="2"/>
</dbReference>
<dbReference type="GO" id="GO:0008241">
    <property type="term" value="F:peptidyl-dipeptidase activity"/>
    <property type="evidence" value="ECO:0007669"/>
    <property type="project" value="UniProtKB-EC"/>
</dbReference>
<dbReference type="GO" id="GO:0008236">
    <property type="term" value="F:serine-type peptidase activity"/>
    <property type="evidence" value="ECO:0007669"/>
    <property type="project" value="UniProtKB-KW"/>
</dbReference>
<dbReference type="CDD" id="cd03145">
    <property type="entry name" value="GAT1_cyanophycinase"/>
    <property type="match status" value="2"/>
</dbReference>
<evidence type="ECO:0000256" key="9">
    <source>
        <dbReference type="SAM" id="SignalP"/>
    </source>
</evidence>
<dbReference type="Proteomes" id="UP000626244">
    <property type="component" value="Unassembled WGS sequence"/>
</dbReference>
<comment type="function">
    <text evidence="2">Exopeptidase that catalyzes the hydrolytic cleavage of multi-L-arginyl-poly-L-aspartic acid (cyanophycin; a water-insoluble reserve polymer) into aspartate-arginine dipeptides.</text>
</comment>
<dbReference type="GO" id="GO:0006508">
    <property type="term" value="P:proteolysis"/>
    <property type="evidence" value="ECO:0007669"/>
    <property type="project" value="UniProtKB-KW"/>
</dbReference>
<evidence type="ECO:0000256" key="8">
    <source>
        <dbReference type="ARBA" id="ARBA00022825"/>
    </source>
</evidence>
<evidence type="ECO:0000313" key="11">
    <source>
        <dbReference type="Proteomes" id="UP000626244"/>
    </source>
</evidence>
<reference evidence="11" key="1">
    <citation type="journal article" date="2019" name="Int. J. Syst. Evol. Microbiol.">
        <title>The Global Catalogue of Microorganisms (GCM) 10K type strain sequencing project: providing services to taxonomists for standard genome sequencing and annotation.</title>
        <authorList>
            <consortium name="The Broad Institute Genomics Platform"/>
            <consortium name="The Broad Institute Genome Sequencing Center for Infectious Disease"/>
            <person name="Wu L."/>
            <person name="Ma J."/>
        </authorList>
    </citation>
    <scope>NUCLEOTIDE SEQUENCE [LARGE SCALE GENOMIC DNA]</scope>
    <source>
        <strain evidence="11">CGMCC 1.14993</strain>
    </source>
</reference>
<comment type="similarity">
    <text evidence="3">Belongs to the peptidase S51 family.</text>
</comment>
<evidence type="ECO:0000256" key="3">
    <source>
        <dbReference type="ARBA" id="ARBA00006534"/>
    </source>
</evidence>
<organism evidence="10 11">
    <name type="scientific">Gottfriedia solisilvae</name>
    <dbReference type="NCBI Taxonomy" id="1516104"/>
    <lineage>
        <taxon>Bacteria</taxon>
        <taxon>Bacillati</taxon>
        <taxon>Bacillota</taxon>
        <taxon>Bacilli</taxon>
        <taxon>Bacillales</taxon>
        <taxon>Bacillaceae</taxon>
        <taxon>Gottfriedia</taxon>
    </lineage>
</organism>
<keyword evidence="7" id="KW-0378">Hydrolase</keyword>
<dbReference type="PANTHER" id="PTHR36175">
    <property type="entry name" value="CYANOPHYCINASE"/>
    <property type="match status" value="1"/>
</dbReference>
<evidence type="ECO:0000256" key="2">
    <source>
        <dbReference type="ARBA" id="ARBA00002039"/>
    </source>
</evidence>
<gene>
    <name evidence="10" type="ORF">GCM10007380_28620</name>
</gene>
<dbReference type="InterPro" id="IPR005320">
    <property type="entry name" value="Peptidase_S51"/>
</dbReference>
<dbReference type="SUPFAM" id="SSF52317">
    <property type="entry name" value="Class I glutamine amidotransferase-like"/>
    <property type="match status" value="2"/>
</dbReference>
<accession>A0A8J3AKK0</accession>
<dbReference type="Gene3D" id="3.40.50.880">
    <property type="match status" value="2"/>
</dbReference>
<comment type="catalytic activity">
    <reaction evidence="1">
        <text>[L-4-(L-arginin-2-N-yl)aspartate](n) + H2O = [L-4-(L-arginin-2-N-yl)aspartate](n-1) + L-4-(L-arginin-2-N-yl)aspartate</text>
        <dbReference type="Rhea" id="RHEA:12845"/>
        <dbReference type="Rhea" id="RHEA-COMP:13728"/>
        <dbReference type="Rhea" id="RHEA-COMP:13734"/>
        <dbReference type="ChEBI" id="CHEBI:15377"/>
        <dbReference type="ChEBI" id="CHEBI:137986"/>
        <dbReference type="ChEBI" id="CHEBI:137991"/>
        <dbReference type="EC" id="3.4.15.6"/>
    </reaction>
</comment>
<dbReference type="Pfam" id="PF03575">
    <property type="entry name" value="Peptidase_S51"/>
    <property type="match status" value="2"/>
</dbReference>
<keyword evidence="11" id="KW-1185">Reference proteome</keyword>
<evidence type="ECO:0000256" key="5">
    <source>
        <dbReference type="ARBA" id="ARBA00015719"/>
    </source>
</evidence>
<name>A0A8J3AKK0_9BACI</name>
<dbReference type="PANTHER" id="PTHR36175:SF1">
    <property type="entry name" value="CYANOPHYCINASE"/>
    <property type="match status" value="1"/>
</dbReference>
<proteinExistence type="inferred from homology"/>
<evidence type="ECO:0000256" key="7">
    <source>
        <dbReference type="ARBA" id="ARBA00022801"/>
    </source>
</evidence>
<feature type="chain" id="PRO_5038691143" description="Cyanophycinase" evidence="9">
    <location>
        <begin position="29"/>
        <end position="845"/>
    </location>
</feature>
<dbReference type="InterPro" id="IPR029062">
    <property type="entry name" value="Class_I_gatase-like"/>
</dbReference>
<sequence>MELRKKLISILTSSMLMSSLFGLTLGNAQTENDDIKGNLLIVGGGLGTSNKDVYEKFIELAGGKDARIGIIPSASSKLKSSNDFKKDLASYGVKSEFVEILPISDHDFSDTEENEMNWKDNVNNSKIVNQIKKLSAIWFVGGDQLRIVNTLRTNGKDSKALQTIWDIYRNGAVIGGTSAGAAIMSNTMITGGDSLGALKGFYEKNIDERNVSEYEPLTVQSGLGFFRNGIIDQHMNERARYARLAISAINYEKEGNFAYGVDEDTAMVVRNKEKIIEVIGRNGVAVINANEARRIGESKKSDKPILENIKISYLTAGDKIHYITHTFEFAEGKYETRGYEYYKFYARPNTGILTPYGRFKNYLAYSLIDNESMQTLKSYIYDKEGKGFEIIFNKEIDTNGYWKYVDGQKDDYSLENVSMNIIPKTFTFSSDKEETSDYQKSAFKTTKNNVNEKIEGSLVITGGALGSSNSEVYKKLIELAGGKEKAKVGIIPAASSKLTSSIDFRNDLIKQGVNKDSIEILPVSNHDFKGTQEDESEWNGNKNSTELVSKINNLNCIWFVGGDQTLITESLLNENGSKSKVLEAIWKVYKNGAVIGGTSAGAAIMSNTMIAGGDSYGALRYGFTESYVNMEQQEGGPVYLEQGLNFFQYGIIDQHFDNKARLGRLIATAYEKGEKNQLAYGIDEDTAMVVNNKDQRVNVVGRGGLTLIDLSKVHTDKNKSSNYKNIIVSVISPGDSVDLLTNEILISNTKSPTRDNEYYDNKVPPYSGAFSPHGLLKNLLAYGLIDNIKANEVKSYSFMEGKGFELTFRKTVETNGYWANTDGQKDDYSILKVSLDIKPINVEIK</sequence>
<protein>
    <recommendedName>
        <fullName evidence="5">Cyanophycinase</fullName>
        <ecNumber evidence="4">3.4.15.6</ecNumber>
    </recommendedName>
</protein>
<keyword evidence="6" id="KW-0645">Protease</keyword>
<dbReference type="AlphaFoldDB" id="A0A8J3AKK0"/>
<evidence type="ECO:0000256" key="6">
    <source>
        <dbReference type="ARBA" id="ARBA00022670"/>
    </source>
</evidence>
<dbReference type="EC" id="3.4.15.6" evidence="4"/>